<evidence type="ECO:0000313" key="1">
    <source>
        <dbReference type="EMBL" id="KAK9284106.1"/>
    </source>
</evidence>
<protein>
    <submittedName>
        <fullName evidence="1">Uncharacterized protein</fullName>
    </submittedName>
</protein>
<accession>A0AAP0RT22</accession>
<organism evidence="1 2">
    <name type="scientific">Liquidambar formosana</name>
    <name type="common">Formosan gum</name>
    <dbReference type="NCBI Taxonomy" id="63359"/>
    <lineage>
        <taxon>Eukaryota</taxon>
        <taxon>Viridiplantae</taxon>
        <taxon>Streptophyta</taxon>
        <taxon>Embryophyta</taxon>
        <taxon>Tracheophyta</taxon>
        <taxon>Spermatophyta</taxon>
        <taxon>Magnoliopsida</taxon>
        <taxon>eudicotyledons</taxon>
        <taxon>Gunneridae</taxon>
        <taxon>Pentapetalae</taxon>
        <taxon>Saxifragales</taxon>
        <taxon>Altingiaceae</taxon>
        <taxon>Liquidambar</taxon>
    </lineage>
</organism>
<comment type="caution">
    <text evidence="1">The sequence shown here is derived from an EMBL/GenBank/DDBJ whole genome shotgun (WGS) entry which is preliminary data.</text>
</comment>
<dbReference type="EMBL" id="JBBPBK010000005">
    <property type="protein sequence ID" value="KAK9284106.1"/>
    <property type="molecule type" value="Genomic_DNA"/>
</dbReference>
<gene>
    <name evidence="1" type="ORF">L1049_023273</name>
</gene>
<dbReference type="AlphaFoldDB" id="A0AAP0RT22"/>
<dbReference type="Proteomes" id="UP001415857">
    <property type="component" value="Unassembled WGS sequence"/>
</dbReference>
<evidence type="ECO:0000313" key="2">
    <source>
        <dbReference type="Proteomes" id="UP001415857"/>
    </source>
</evidence>
<reference evidence="1 2" key="1">
    <citation type="journal article" date="2024" name="Plant J.">
        <title>Genome sequences and population genomics reveal climatic adaptation and genomic divergence between two closely related sweetgum species.</title>
        <authorList>
            <person name="Xu W.Q."/>
            <person name="Ren C.Q."/>
            <person name="Zhang X.Y."/>
            <person name="Comes H.P."/>
            <person name="Liu X.H."/>
            <person name="Li Y.G."/>
            <person name="Kettle C.J."/>
            <person name="Jalonen R."/>
            <person name="Gaisberger H."/>
            <person name="Ma Y.Z."/>
            <person name="Qiu Y.X."/>
        </authorList>
    </citation>
    <scope>NUCLEOTIDE SEQUENCE [LARGE SCALE GENOMIC DNA]</scope>
    <source>
        <strain evidence="1">Hangzhou</strain>
    </source>
</reference>
<name>A0AAP0RT22_LIQFO</name>
<keyword evidence="2" id="KW-1185">Reference proteome</keyword>
<sequence>MRNFVEETGRDLSLMLQFRMWRISTLSISQNDSTMIRCYQKQSETILFPYGIETPILVGNGKSAAASLSSEVIIGHESRSSC</sequence>
<proteinExistence type="predicted"/>